<dbReference type="AlphaFoldDB" id="A0A7X4GGK4"/>
<organism evidence="1 2">
    <name type="scientific">Novosphingobium silvae</name>
    <dbReference type="NCBI Taxonomy" id="2692619"/>
    <lineage>
        <taxon>Bacteria</taxon>
        <taxon>Pseudomonadati</taxon>
        <taxon>Pseudomonadota</taxon>
        <taxon>Alphaproteobacteria</taxon>
        <taxon>Sphingomonadales</taxon>
        <taxon>Sphingomonadaceae</taxon>
        <taxon>Novosphingobium</taxon>
    </lineage>
</organism>
<evidence type="ECO:0000313" key="2">
    <source>
        <dbReference type="Proteomes" id="UP000465810"/>
    </source>
</evidence>
<comment type="caution">
    <text evidence="1">The sequence shown here is derived from an EMBL/GenBank/DDBJ whole genome shotgun (WGS) entry which is preliminary data.</text>
</comment>
<accession>A0A7X4GGK4</accession>
<protein>
    <submittedName>
        <fullName evidence="1">Uncharacterized protein</fullName>
    </submittedName>
</protein>
<name>A0A7X4GGK4_9SPHN</name>
<reference evidence="1 2" key="1">
    <citation type="submission" date="2019-12" db="EMBL/GenBank/DDBJ databases">
        <authorList>
            <person name="Feng G."/>
            <person name="Zhu H."/>
        </authorList>
    </citation>
    <scope>NUCLEOTIDE SEQUENCE [LARGE SCALE GENOMIC DNA]</scope>
    <source>
        <strain evidence="1 2">FGD1</strain>
    </source>
</reference>
<dbReference type="Proteomes" id="UP000465810">
    <property type="component" value="Unassembled WGS sequence"/>
</dbReference>
<dbReference type="RefSeq" id="WP_160985795.1">
    <property type="nucleotide sequence ID" value="NZ_WVTD01000006.1"/>
</dbReference>
<gene>
    <name evidence="1" type="ORF">GR702_10330</name>
</gene>
<keyword evidence="2" id="KW-1185">Reference proteome</keyword>
<evidence type="ECO:0000313" key="1">
    <source>
        <dbReference type="EMBL" id="MYL98163.1"/>
    </source>
</evidence>
<sequence length="53" mass="5651">MTTTMRRRRLARAIAIAVPIAVVALGLAAWNRGGTQPVEDQTIVVPLPAEAAR</sequence>
<proteinExistence type="predicted"/>
<dbReference type="EMBL" id="WVTD01000006">
    <property type="protein sequence ID" value="MYL98163.1"/>
    <property type="molecule type" value="Genomic_DNA"/>
</dbReference>